<dbReference type="RefSeq" id="WP_307150964.1">
    <property type="nucleotide sequence ID" value="NZ_JAUSTU010000012.1"/>
</dbReference>
<evidence type="ECO:0000259" key="7">
    <source>
        <dbReference type="PROSITE" id="PS50968"/>
    </source>
</evidence>
<feature type="domain" description="Lipoyl-binding" evidence="7">
    <location>
        <begin position="3"/>
        <end position="78"/>
    </location>
</feature>
<dbReference type="GO" id="GO:0043754">
    <property type="term" value="F:dihydrolipoamide branched chain acyltransferase activity"/>
    <property type="evidence" value="ECO:0007669"/>
    <property type="project" value="UniProtKB-EC"/>
</dbReference>
<keyword evidence="5 6" id="KW-0012">Acyltransferase</keyword>
<dbReference type="Gene3D" id="4.10.320.10">
    <property type="entry name" value="E3-binding domain"/>
    <property type="match status" value="1"/>
</dbReference>
<comment type="cofactor">
    <cofactor evidence="1 6">
        <name>(R)-lipoate</name>
        <dbReference type="ChEBI" id="CHEBI:83088"/>
    </cofactor>
</comment>
<evidence type="ECO:0000259" key="8">
    <source>
        <dbReference type="PROSITE" id="PS51826"/>
    </source>
</evidence>
<evidence type="ECO:0000256" key="3">
    <source>
        <dbReference type="ARBA" id="ARBA00022679"/>
    </source>
</evidence>
<dbReference type="PROSITE" id="PS50968">
    <property type="entry name" value="BIOTINYL_LIPOYL"/>
    <property type="match status" value="1"/>
</dbReference>
<protein>
    <recommendedName>
        <fullName evidence="6">Dihydrolipoamide acetyltransferase component of pyruvate dehydrogenase complex</fullName>
        <ecNumber evidence="6">2.3.1.-</ecNumber>
    </recommendedName>
</protein>
<gene>
    <name evidence="9" type="ORF">J2S07_002778</name>
</gene>
<accession>A0ABT9V680</accession>
<dbReference type="InterPro" id="IPR050743">
    <property type="entry name" value="2-oxoacid_DH_E2_comp"/>
</dbReference>
<dbReference type="InterPro" id="IPR000089">
    <property type="entry name" value="Biotin_lipoyl"/>
</dbReference>
<dbReference type="SUPFAM" id="SSF52777">
    <property type="entry name" value="CoA-dependent acyltransferases"/>
    <property type="match status" value="1"/>
</dbReference>
<dbReference type="EMBL" id="JAUSTU010000012">
    <property type="protein sequence ID" value="MDQ0156458.1"/>
    <property type="molecule type" value="Genomic_DNA"/>
</dbReference>
<evidence type="ECO:0000313" key="10">
    <source>
        <dbReference type="Proteomes" id="UP001231362"/>
    </source>
</evidence>
<comment type="caution">
    <text evidence="9">The sequence shown here is derived from an EMBL/GenBank/DDBJ whole genome shotgun (WGS) entry which is preliminary data.</text>
</comment>
<evidence type="ECO:0000256" key="4">
    <source>
        <dbReference type="ARBA" id="ARBA00022823"/>
    </source>
</evidence>
<sequence>MAIEQIKMPQLGESVTEGTISKWLIAVGDKVNKYDPLAEVMTDKVTAEIPSSFTGVVKELIAEEGDTLAVGQIICTVEIESSGEPVIDSEPALVEESPSEVPAATEASNRARYSPAVLKLSQEHGIDLNLVQGTGAGGRITRKDILKLVESGNIPQPIQKIDQPSKVQIAHDPMPNLKQAPQPNIPVGVGDTEIPVTGIRKAIAANMLRSKHEIPHAWTMVEVDVTNLVNYRNSVKDDFKNKEGFNLTFFAFFVKAVAQALKEFPQINSMWAGDKIVQKKDINISIAVATDEALFVPVIKAADEKSIKGIAREITEYASKVRSGKLTSEDMQGGTFTVNNTGSFGSIQSMGIINYPQAAILQVESIVKRPVIINDMIAVRDMVNLCLSLDHRVLDGLICGRFLQRVKEILEHVSEENTPIY</sequence>
<dbReference type="InterPro" id="IPR036625">
    <property type="entry name" value="E3-bd_dom_sf"/>
</dbReference>
<name>A0ABT9V680_9BACL</name>
<dbReference type="Gene3D" id="3.30.559.10">
    <property type="entry name" value="Chloramphenicol acetyltransferase-like domain"/>
    <property type="match status" value="1"/>
</dbReference>
<proteinExistence type="inferred from homology"/>
<dbReference type="SUPFAM" id="SSF47005">
    <property type="entry name" value="Peripheral subunit-binding domain of 2-oxo acid dehydrogenase complex"/>
    <property type="match status" value="1"/>
</dbReference>
<evidence type="ECO:0000256" key="1">
    <source>
        <dbReference type="ARBA" id="ARBA00001938"/>
    </source>
</evidence>
<organism evidence="9 10">
    <name type="scientific">Anoxybacillus andreesenii</name>
    <dbReference type="NCBI Taxonomy" id="1325932"/>
    <lineage>
        <taxon>Bacteria</taxon>
        <taxon>Bacillati</taxon>
        <taxon>Bacillota</taxon>
        <taxon>Bacilli</taxon>
        <taxon>Bacillales</taxon>
        <taxon>Anoxybacillaceae</taxon>
        <taxon>Anoxybacillus</taxon>
    </lineage>
</organism>
<feature type="domain" description="Peripheral subunit-binding (PSBD)" evidence="8">
    <location>
        <begin position="112"/>
        <end position="149"/>
    </location>
</feature>
<dbReference type="PANTHER" id="PTHR43178:SF5">
    <property type="entry name" value="LIPOAMIDE ACYLTRANSFERASE COMPONENT OF BRANCHED-CHAIN ALPHA-KETO ACID DEHYDROGENASE COMPLEX, MITOCHONDRIAL"/>
    <property type="match status" value="1"/>
</dbReference>
<evidence type="ECO:0000313" key="9">
    <source>
        <dbReference type="EMBL" id="MDQ0156458.1"/>
    </source>
</evidence>
<dbReference type="PROSITE" id="PS51826">
    <property type="entry name" value="PSBD"/>
    <property type="match status" value="1"/>
</dbReference>
<dbReference type="Pfam" id="PF00364">
    <property type="entry name" value="Biotin_lipoyl"/>
    <property type="match status" value="1"/>
</dbReference>
<comment type="similarity">
    <text evidence="2 6">Belongs to the 2-oxoacid dehydrogenase family.</text>
</comment>
<dbReference type="Proteomes" id="UP001231362">
    <property type="component" value="Unassembled WGS sequence"/>
</dbReference>
<dbReference type="Pfam" id="PF02817">
    <property type="entry name" value="E3_binding"/>
    <property type="match status" value="1"/>
</dbReference>
<dbReference type="InterPro" id="IPR004167">
    <property type="entry name" value="PSBD"/>
</dbReference>
<evidence type="ECO:0000256" key="5">
    <source>
        <dbReference type="ARBA" id="ARBA00023315"/>
    </source>
</evidence>
<dbReference type="SUPFAM" id="SSF51230">
    <property type="entry name" value="Single hybrid motif"/>
    <property type="match status" value="1"/>
</dbReference>
<keyword evidence="4 6" id="KW-0450">Lipoyl</keyword>
<dbReference type="InterPro" id="IPR001078">
    <property type="entry name" value="2-oxoacid_DH_actylTfrase"/>
</dbReference>
<reference evidence="9 10" key="1">
    <citation type="submission" date="2023-07" db="EMBL/GenBank/DDBJ databases">
        <title>Genomic Encyclopedia of Type Strains, Phase IV (KMG-IV): sequencing the most valuable type-strain genomes for metagenomic binning, comparative biology and taxonomic classification.</title>
        <authorList>
            <person name="Goeker M."/>
        </authorList>
    </citation>
    <scope>NUCLEOTIDE SEQUENCE [LARGE SCALE GENOMIC DNA]</scope>
    <source>
        <strain evidence="9 10">DSM 23948</strain>
    </source>
</reference>
<dbReference type="PANTHER" id="PTHR43178">
    <property type="entry name" value="DIHYDROLIPOAMIDE ACETYLTRANSFERASE COMPONENT OF PYRUVATE DEHYDROGENASE COMPLEX"/>
    <property type="match status" value="1"/>
</dbReference>
<keyword evidence="3 6" id="KW-0808">Transferase</keyword>
<dbReference type="InterPro" id="IPR023213">
    <property type="entry name" value="CAT-like_dom_sf"/>
</dbReference>
<dbReference type="InterPro" id="IPR011053">
    <property type="entry name" value="Single_hybrid_motif"/>
</dbReference>
<dbReference type="InterPro" id="IPR003016">
    <property type="entry name" value="2-oxoA_DH_lipoyl-BS"/>
</dbReference>
<evidence type="ECO:0000256" key="6">
    <source>
        <dbReference type="RuleBase" id="RU003423"/>
    </source>
</evidence>
<evidence type="ECO:0000256" key="2">
    <source>
        <dbReference type="ARBA" id="ARBA00007317"/>
    </source>
</evidence>
<dbReference type="PROSITE" id="PS00189">
    <property type="entry name" value="LIPOYL"/>
    <property type="match status" value="1"/>
</dbReference>
<dbReference type="Gene3D" id="2.40.50.100">
    <property type="match status" value="1"/>
</dbReference>
<dbReference type="EC" id="2.3.1.-" evidence="6"/>
<dbReference type="CDD" id="cd06849">
    <property type="entry name" value="lipoyl_domain"/>
    <property type="match status" value="1"/>
</dbReference>
<keyword evidence="10" id="KW-1185">Reference proteome</keyword>
<dbReference type="Pfam" id="PF00198">
    <property type="entry name" value="2-oxoacid_dh"/>
    <property type="match status" value="1"/>
</dbReference>